<accession>A0A4D6FF97</accession>
<dbReference type="Pfam" id="PF05316">
    <property type="entry name" value="VAR1"/>
    <property type="match status" value="1"/>
</dbReference>
<evidence type="ECO:0000313" key="7">
    <source>
        <dbReference type="EMBL" id="QCB16494.1"/>
    </source>
</evidence>
<dbReference type="InterPro" id="IPR007980">
    <property type="entry name" value="Ribosomal_uS3m_fun"/>
</dbReference>
<dbReference type="GO" id="GO:0003735">
    <property type="term" value="F:structural constituent of ribosome"/>
    <property type="evidence" value="ECO:0007669"/>
    <property type="project" value="InterPro"/>
</dbReference>
<comment type="similarity">
    <text evidence="2">Belongs to the universal ribosomal protein uS3 family.</text>
</comment>
<evidence type="ECO:0000256" key="1">
    <source>
        <dbReference type="ARBA" id="ARBA00004173"/>
    </source>
</evidence>
<evidence type="ECO:0000256" key="5">
    <source>
        <dbReference type="ARBA" id="ARBA00023274"/>
    </source>
</evidence>
<evidence type="ECO:0000256" key="3">
    <source>
        <dbReference type="ARBA" id="ARBA00022980"/>
    </source>
</evidence>
<evidence type="ECO:0000256" key="6">
    <source>
        <dbReference type="ARBA" id="ARBA00035157"/>
    </source>
</evidence>
<organism evidence="7">
    <name type="scientific">Armillaria gallica</name>
    <name type="common">Bulbous honey fungus</name>
    <name type="synonym">Armillaria bulbosa</name>
    <dbReference type="NCBI Taxonomy" id="47427"/>
    <lineage>
        <taxon>Eukaryota</taxon>
        <taxon>Fungi</taxon>
        <taxon>Dikarya</taxon>
        <taxon>Basidiomycota</taxon>
        <taxon>Agaricomycotina</taxon>
        <taxon>Agaricomycetes</taxon>
        <taxon>Agaricomycetidae</taxon>
        <taxon>Agaricales</taxon>
        <taxon>Marasmiineae</taxon>
        <taxon>Physalacriaceae</taxon>
        <taxon>Armillaria</taxon>
    </lineage>
</organism>
<evidence type="ECO:0000256" key="4">
    <source>
        <dbReference type="ARBA" id="ARBA00023128"/>
    </source>
</evidence>
<protein>
    <recommendedName>
        <fullName evidence="6">Small ribosomal subunit protein uS3m</fullName>
    </recommendedName>
</protein>
<keyword evidence="5" id="KW-0687">Ribonucleoprotein</keyword>
<dbReference type="GO" id="GO:0005840">
    <property type="term" value="C:ribosome"/>
    <property type="evidence" value="ECO:0007669"/>
    <property type="project" value="UniProtKB-KW"/>
</dbReference>
<keyword evidence="4 7" id="KW-0496">Mitochondrion</keyword>
<proteinExistence type="inferred from homology"/>
<reference evidence="7" key="1">
    <citation type="journal article" date="2019" name="BMC Genomics">
        <title>Mobile genetic elements explain size variation in the mitochondrial genomes of four closely-related Armillaria species.</title>
        <authorList>
            <person name="Kolesnikova A.I."/>
            <person name="Putintseva Y.A."/>
            <person name="Simonov E.P."/>
            <person name="Biriukov V.V."/>
            <person name="Oreshkova N.V."/>
            <person name="Pavlov I.N."/>
            <person name="Sharov V.V."/>
            <person name="Kuzmin D.A."/>
            <person name="Anderson J.B."/>
            <person name="Krutovsky K.V."/>
        </authorList>
    </citation>
    <scope>NUCLEOTIDE SEQUENCE</scope>
</reference>
<sequence>MMKNNKNWSTKNQFAGYLATKQDQTSTNLDNNLFYEKKYNQFLNNNKNKEKFNYNYNNYLYKNVDIFKDKFKEIYSFWNFLDIFNLRIKNELISNSVKRVKTDGRIDSEKNTEKIEILNIIRNEEKKKIKFNNVAIPPLRLAALPLNKPAHCLKGESVAHKFPKLNIKNTSNIKPNKEIYLKDKKTTINILLTSLNLKNHTLVLKNKYENYISSVYKFCSKNNLNKERKLQFINKYNYLFVNYLNIFIKKVEKTSQYFTNLSYNEEKHSQKNFNYNYIENTINSKIVSTAYLNIPNSNSINLNSNVSNARLELNKNIFLQAPVNKHASQKNKIILPLFSSPILKRMKYNYKQSVILISMAKLEKYSKLIKSYNLSLLAAQAADHVADGRAPLNLNLVNPTADIPNYKRGGELQQKMKAGDLLITNNNLEFIWSIKKNVDFYKINLQFYNLKKKIINWKKIFNIFKIKNLIYYTIFNKIYKLNKIFLIPNKLLLAPIQLPLILQNQKGPSNNSPNELSKSLEGIKYHLSLLLNKKIKNNKYLKINNKNFKHFLILFSKRNFKNKSLWDINFLGFSFNKDNIRKLIRIYYKLIYYKNNTADNNNIIVNGNKNKLLATQKDSNIKLIKLNKLIKKIDYFIDQYNKIYINNNNNIKVNNLNNLEQPLPTKPIMLGSWINHNILLNLPIVNKLITKNNSVADRLEANQVPPLTQRSAVGLFNPSSPNLANKFYYLNLYNYFNYFNYFRTQATLNSFRTTNVNKNKTKTPSISLLDTMINNTNILNYNLNRWLYNYQLITSYNNKKSISLRNPAAIFKENKIKNEQTIISKFNNFKSFNSKLDSININSNPVNMYLNKYHNKYLNKPILNQFLKTLSFFNLDIKGTFIYFTRFIAYNFNYQNNILVKEIYDLLYLGFKSMNCLISKPVFTFKTDKIIINLFYYIIISSFFKKNKWNKNIFRLRQSNNFKSRYNRIRFYYSKNKFIKSKLLADIPLTRYELSKKKLNILCLILSKFFNKPVELNLVRVHYPYNDSNILVNLLGLVINKVKLLKVVQRLFNNAIFKDVLNYEFKSKSNKSDDLRILPTFLAGIKLKVAGRLMKEKVIPRKTTKKFSKGSSSTGKINFTDTSRFTSKNRRGAFSITISSSQNFFNKY</sequence>
<comment type="subcellular location">
    <subcellularLocation>
        <location evidence="1">Mitochondrion</location>
    </subcellularLocation>
</comment>
<dbReference type="GO" id="GO:1990904">
    <property type="term" value="C:ribonucleoprotein complex"/>
    <property type="evidence" value="ECO:0007669"/>
    <property type="project" value="UniProtKB-KW"/>
</dbReference>
<dbReference type="GO" id="GO:0006412">
    <property type="term" value="P:translation"/>
    <property type="evidence" value="ECO:0007669"/>
    <property type="project" value="InterPro"/>
</dbReference>
<geneLocation type="mitochondrion" evidence="7"/>
<evidence type="ECO:0000256" key="2">
    <source>
        <dbReference type="ARBA" id="ARBA00010761"/>
    </source>
</evidence>
<dbReference type="EMBL" id="MH878687">
    <property type="protein sequence ID" value="QCB16494.1"/>
    <property type="molecule type" value="Genomic_DNA"/>
</dbReference>
<dbReference type="AlphaFoldDB" id="A0A4D6FF97"/>
<name>A0A4D6FF97_ARMGA</name>
<dbReference type="GO" id="GO:0005739">
    <property type="term" value="C:mitochondrion"/>
    <property type="evidence" value="ECO:0007669"/>
    <property type="project" value="UniProtKB-SubCell"/>
</dbReference>
<keyword evidence="3 7" id="KW-0689">Ribosomal protein</keyword>
<gene>
    <name evidence="7" type="primary">rps3</name>
</gene>